<keyword evidence="2" id="KW-0489">Methyltransferase</keyword>
<feature type="region of interest" description="Disordered" evidence="1">
    <location>
        <begin position="246"/>
        <end position="267"/>
    </location>
</feature>
<protein>
    <submittedName>
        <fullName evidence="2">Class I SAM-dependent methyltransferase</fullName>
    </submittedName>
</protein>
<dbReference type="GO" id="GO:0008168">
    <property type="term" value="F:methyltransferase activity"/>
    <property type="evidence" value="ECO:0007669"/>
    <property type="project" value="UniProtKB-KW"/>
</dbReference>
<keyword evidence="3" id="KW-1185">Reference proteome</keyword>
<proteinExistence type="predicted"/>
<dbReference type="SUPFAM" id="SSF53335">
    <property type="entry name" value="S-adenosyl-L-methionine-dependent methyltransferases"/>
    <property type="match status" value="1"/>
</dbReference>
<organism evidence="2 3">
    <name type="scientific">Candidatus Frankia alpina</name>
    <dbReference type="NCBI Taxonomy" id="2699483"/>
    <lineage>
        <taxon>Bacteria</taxon>
        <taxon>Bacillati</taxon>
        <taxon>Actinomycetota</taxon>
        <taxon>Actinomycetes</taxon>
        <taxon>Frankiales</taxon>
        <taxon>Frankiaceae</taxon>
        <taxon>Frankia</taxon>
    </lineage>
</organism>
<dbReference type="RefSeq" id="WP_136446759.1">
    <property type="nucleotide sequence ID" value="NZ_SSXH01000030.1"/>
</dbReference>
<reference evidence="2 3" key="1">
    <citation type="submission" date="2019-04" db="EMBL/GenBank/DDBJ databases">
        <title>Draft genome sequences for three unisolated Alnus-infective Frankia Sp+ strains, AgTrS, AiOr and AvVan, the first sequenced Frankia strains able to sporulate in-planta.</title>
        <authorList>
            <person name="Bethencourt L."/>
            <person name="Vautrin F."/>
            <person name="Taib N."/>
            <person name="Dubost A."/>
            <person name="Castro-Garcia L."/>
            <person name="Imbaud O."/>
            <person name="Abrouk D."/>
            <person name="Fournier P."/>
            <person name="Briolay J."/>
            <person name="Nguyen A."/>
            <person name="Normand P."/>
            <person name="Fernandez M.P."/>
            <person name="Brochier-Armanet C."/>
            <person name="Herrera-Belaroussi A."/>
        </authorList>
    </citation>
    <scope>NUCLEOTIDE SEQUENCE [LARGE SCALE GENOMIC DNA]</scope>
    <source>
        <strain evidence="2 3">AvVan</strain>
    </source>
</reference>
<evidence type="ECO:0000313" key="2">
    <source>
        <dbReference type="EMBL" id="THJ75916.1"/>
    </source>
</evidence>
<sequence length="267" mass="29630">MEGDLRYRNRGNPALLDLIDIPQGRALDCGCGPGDNARLLKSRGWQVTGVTIDPLELAAARTECDHVELADLTAGLPFALDGEYGLVLLSHILEHLADPTPLLLEARRVLAPGGRILVALPNVLHYRQRAQFLRGRFEYTETGLMDSTHLRFYTVDSARRLIEDNGLRIVAASATGGLPWWRTRESLPQDLVRRWDRRVLGRWSNMFAWQSLFLAAPHPVDTTNDPVGRRVVPPAHTFMAATTGVRTPAQREPLPAPAQDEVAAVLE</sequence>
<accession>A0A4S5ETW6</accession>
<dbReference type="InterPro" id="IPR029063">
    <property type="entry name" value="SAM-dependent_MTases_sf"/>
</dbReference>
<dbReference type="PANTHER" id="PTHR43861">
    <property type="entry name" value="TRANS-ACONITATE 2-METHYLTRANSFERASE-RELATED"/>
    <property type="match status" value="1"/>
</dbReference>
<dbReference type="EMBL" id="SSXH01000030">
    <property type="protein sequence ID" value="THJ75916.1"/>
    <property type="molecule type" value="Genomic_DNA"/>
</dbReference>
<dbReference type="OrthoDB" id="9810247at2"/>
<name>A0A4S5ETW6_9ACTN</name>
<comment type="caution">
    <text evidence="2">The sequence shown here is derived from an EMBL/GenBank/DDBJ whole genome shotgun (WGS) entry which is preliminary data.</text>
</comment>
<dbReference type="AlphaFoldDB" id="A0A4S5ETW6"/>
<dbReference type="Proteomes" id="UP000305282">
    <property type="component" value="Unassembled WGS sequence"/>
</dbReference>
<dbReference type="GO" id="GO:0032259">
    <property type="term" value="P:methylation"/>
    <property type="evidence" value="ECO:0007669"/>
    <property type="project" value="UniProtKB-KW"/>
</dbReference>
<dbReference type="Gene3D" id="3.40.50.150">
    <property type="entry name" value="Vaccinia Virus protein VP39"/>
    <property type="match status" value="1"/>
</dbReference>
<evidence type="ECO:0000313" key="3">
    <source>
        <dbReference type="Proteomes" id="UP000305282"/>
    </source>
</evidence>
<keyword evidence="2" id="KW-0808">Transferase</keyword>
<evidence type="ECO:0000256" key="1">
    <source>
        <dbReference type="SAM" id="MobiDB-lite"/>
    </source>
</evidence>
<dbReference type="CDD" id="cd02440">
    <property type="entry name" value="AdoMet_MTases"/>
    <property type="match status" value="1"/>
</dbReference>
<gene>
    <name evidence="2" type="ORF">E7Y31_02680</name>
</gene>
<dbReference type="Pfam" id="PF13489">
    <property type="entry name" value="Methyltransf_23"/>
    <property type="match status" value="1"/>
</dbReference>